<comment type="caution">
    <text evidence="2">The sequence shown here is derived from an EMBL/GenBank/DDBJ whole genome shotgun (WGS) entry which is preliminary data.</text>
</comment>
<reference evidence="1" key="1">
    <citation type="journal article" date="2014" name="Int. J. Syst. Evol. Microbiol.">
        <title>Complete genome of a new Firmicutes species belonging to the dominant human colonic microbiota ('Ruminococcus bicirculans') reveals two chromosomes and a selective capacity to utilize plant glucans.</title>
        <authorList>
            <consortium name="NISC Comparative Sequencing Program"/>
            <person name="Wegmann U."/>
            <person name="Louis P."/>
            <person name="Goesmann A."/>
            <person name="Henrissat B."/>
            <person name="Duncan S.H."/>
            <person name="Flint H.J."/>
        </authorList>
    </citation>
    <scope>NUCLEOTIDE SEQUENCE</scope>
    <source>
        <strain evidence="1">NBRC 107710</strain>
    </source>
</reference>
<gene>
    <name evidence="1" type="ORF">GCM10007884_25090</name>
    <name evidence="2" type="ORF">GGR33_001619</name>
</gene>
<evidence type="ECO:0000313" key="3">
    <source>
        <dbReference type="Proteomes" id="UP000517759"/>
    </source>
</evidence>
<evidence type="ECO:0000313" key="4">
    <source>
        <dbReference type="Proteomes" id="UP001156881"/>
    </source>
</evidence>
<dbReference type="Proteomes" id="UP001156881">
    <property type="component" value="Unassembled WGS sequence"/>
</dbReference>
<dbReference type="SUPFAM" id="SSF51197">
    <property type="entry name" value="Clavaminate synthase-like"/>
    <property type="match status" value="1"/>
</dbReference>
<accession>A0A7W6AIA9</accession>
<reference evidence="1" key="4">
    <citation type="submission" date="2023-01" db="EMBL/GenBank/DDBJ databases">
        <title>Draft genome sequence of Methylobacterium brachythecii strain NBRC 107710.</title>
        <authorList>
            <person name="Sun Q."/>
            <person name="Mori K."/>
        </authorList>
    </citation>
    <scope>NUCLEOTIDE SEQUENCE</scope>
    <source>
        <strain evidence="1">NBRC 107710</strain>
    </source>
</reference>
<dbReference type="AlphaFoldDB" id="A0A7W6AIA9"/>
<evidence type="ECO:0000313" key="2">
    <source>
        <dbReference type="EMBL" id="MBB3902124.1"/>
    </source>
</evidence>
<evidence type="ECO:0008006" key="5">
    <source>
        <dbReference type="Google" id="ProtNLM"/>
    </source>
</evidence>
<dbReference type="EMBL" id="BSPG01000012">
    <property type="protein sequence ID" value="GLS44521.1"/>
    <property type="molecule type" value="Genomic_DNA"/>
</dbReference>
<keyword evidence="4" id="KW-1185">Reference proteome</keyword>
<sequence length="310" mass="35844">MRAEPVFTSWTEQESKLWGNQPVRIEHRLNKSPLFSMDGLADLIDRYPRQHYSLIQMGAPGQRKLWREGEIGDLSGAEVIEAIGKGRMWLNLRRVAEVDTRYRDLVNAIFGELSERVPGFNSIDESIGILISSPNAQVYYHADLPGQSLWQIHGSKKVYIYPAVEPFLAPEHLEDIALFGVEVNMPYEPWYDEHARCFEFKAGEMLNWPLNAPHRIENMNCLNVSMTMEYWTDDYKRAQVVNLANGILRHRFGHKPKSRATHGPIFWGKRVAQRLLRDTPALKRERKALRPISFRLDRTHLGEILDLEAA</sequence>
<evidence type="ECO:0000313" key="1">
    <source>
        <dbReference type="EMBL" id="GLS44521.1"/>
    </source>
</evidence>
<name>A0A7W6AIA9_9HYPH</name>
<organism evidence="2 3">
    <name type="scientific">Methylobacterium brachythecii</name>
    <dbReference type="NCBI Taxonomy" id="1176177"/>
    <lineage>
        <taxon>Bacteria</taxon>
        <taxon>Pseudomonadati</taxon>
        <taxon>Pseudomonadota</taxon>
        <taxon>Alphaproteobacteria</taxon>
        <taxon>Hyphomicrobiales</taxon>
        <taxon>Methylobacteriaceae</taxon>
        <taxon>Methylobacterium</taxon>
    </lineage>
</organism>
<dbReference type="RefSeq" id="WP_183503781.1">
    <property type="nucleotide sequence ID" value="NZ_BSPG01000012.1"/>
</dbReference>
<dbReference type="Proteomes" id="UP000517759">
    <property type="component" value="Unassembled WGS sequence"/>
</dbReference>
<dbReference type="EMBL" id="JACIDN010000003">
    <property type="protein sequence ID" value="MBB3902124.1"/>
    <property type="molecule type" value="Genomic_DNA"/>
</dbReference>
<proteinExistence type="predicted"/>
<protein>
    <recommendedName>
        <fullName evidence="5">JmjC domain-containing protein</fullName>
    </recommendedName>
</protein>
<reference evidence="4" key="2">
    <citation type="journal article" date="2019" name="Int. J. Syst. Evol. Microbiol.">
        <title>The Global Catalogue of Microorganisms (GCM) 10K type strain sequencing project: providing services to taxonomists for standard genome sequencing and annotation.</title>
        <authorList>
            <consortium name="The Broad Institute Genomics Platform"/>
            <consortium name="The Broad Institute Genome Sequencing Center for Infectious Disease"/>
            <person name="Wu L."/>
            <person name="Ma J."/>
        </authorList>
    </citation>
    <scope>NUCLEOTIDE SEQUENCE [LARGE SCALE GENOMIC DNA]</scope>
    <source>
        <strain evidence="4">NBRC 107710</strain>
    </source>
</reference>
<dbReference type="Gene3D" id="2.60.120.650">
    <property type="entry name" value="Cupin"/>
    <property type="match status" value="1"/>
</dbReference>
<reference evidence="2 3" key="3">
    <citation type="submission" date="2020-08" db="EMBL/GenBank/DDBJ databases">
        <title>Genomic Encyclopedia of Type Strains, Phase IV (KMG-IV): sequencing the most valuable type-strain genomes for metagenomic binning, comparative biology and taxonomic classification.</title>
        <authorList>
            <person name="Goeker M."/>
        </authorList>
    </citation>
    <scope>NUCLEOTIDE SEQUENCE [LARGE SCALE GENOMIC DNA]</scope>
    <source>
        <strain evidence="2 3">DSM 24105</strain>
    </source>
</reference>